<keyword evidence="1" id="KW-0862">Zinc</keyword>
<dbReference type="PROSITE" id="PS50966">
    <property type="entry name" value="ZF_SWIM"/>
    <property type="match status" value="1"/>
</dbReference>
<protein>
    <recommendedName>
        <fullName evidence="3">SWIM-type domain-containing protein</fullName>
    </recommendedName>
</protein>
<dbReference type="InterPro" id="IPR018289">
    <property type="entry name" value="MULE_transposase_dom"/>
</dbReference>
<proteinExistence type="predicted"/>
<dbReference type="EMBL" id="JABANM010004923">
    <property type="protein sequence ID" value="KAF4748468.1"/>
    <property type="molecule type" value="Genomic_DNA"/>
</dbReference>
<feature type="domain" description="SWIM-type" evidence="3">
    <location>
        <begin position="831"/>
        <end position="869"/>
    </location>
</feature>
<keyword evidence="1" id="KW-0863">Zinc-finger</keyword>
<evidence type="ECO:0000313" key="4">
    <source>
        <dbReference type="EMBL" id="KAF4748468.1"/>
    </source>
</evidence>
<feature type="compositionally biased region" description="Basic residues" evidence="2">
    <location>
        <begin position="28"/>
        <end position="44"/>
    </location>
</feature>
<name>A0A7J6TT55_PEROL</name>
<dbReference type="AlphaFoldDB" id="A0A7J6TT55"/>
<dbReference type="Pfam" id="PF10551">
    <property type="entry name" value="MULE"/>
    <property type="match status" value="1"/>
</dbReference>
<feature type="compositionally biased region" description="Polar residues" evidence="2">
    <location>
        <begin position="55"/>
        <end position="72"/>
    </location>
</feature>
<feature type="region of interest" description="Disordered" evidence="2">
    <location>
        <begin position="269"/>
        <end position="295"/>
    </location>
</feature>
<accession>A0A7J6TT55</accession>
<evidence type="ECO:0000256" key="2">
    <source>
        <dbReference type="SAM" id="MobiDB-lite"/>
    </source>
</evidence>
<dbReference type="GO" id="GO:0008270">
    <property type="term" value="F:zinc ion binding"/>
    <property type="evidence" value="ECO:0007669"/>
    <property type="project" value="UniProtKB-KW"/>
</dbReference>
<gene>
    <name evidence="4" type="ORF">FOZ62_014824</name>
</gene>
<feature type="region of interest" description="Disordered" evidence="2">
    <location>
        <begin position="216"/>
        <end position="235"/>
    </location>
</feature>
<feature type="compositionally biased region" description="Polar residues" evidence="2">
    <location>
        <begin position="97"/>
        <end position="107"/>
    </location>
</feature>
<feature type="region of interest" description="Disordered" evidence="2">
    <location>
        <begin position="1"/>
        <end position="171"/>
    </location>
</feature>
<evidence type="ECO:0000313" key="5">
    <source>
        <dbReference type="Proteomes" id="UP000574390"/>
    </source>
</evidence>
<dbReference type="Proteomes" id="UP000574390">
    <property type="component" value="Unassembled WGS sequence"/>
</dbReference>
<organism evidence="4 5">
    <name type="scientific">Perkinsus olseni</name>
    <name type="common">Perkinsus atlanticus</name>
    <dbReference type="NCBI Taxonomy" id="32597"/>
    <lineage>
        <taxon>Eukaryota</taxon>
        <taxon>Sar</taxon>
        <taxon>Alveolata</taxon>
        <taxon>Perkinsozoa</taxon>
        <taxon>Perkinsea</taxon>
        <taxon>Perkinsida</taxon>
        <taxon>Perkinsidae</taxon>
        <taxon>Perkinsus</taxon>
    </lineage>
</organism>
<dbReference type="InterPro" id="IPR007527">
    <property type="entry name" value="Znf_SWIM"/>
</dbReference>
<sequence length="915" mass="102110">MRTRTSTGTPIKLPSRYQQPDTDDKGKPVPKAKAKRRARPKPKAKCLPNTKRVRSTSSRSDPKGNSSANPTLSVDMEAFPYGPLSGLGLNSPPETRMYSSEESNGGLSTRPLPADIEDPIDDKFSDDSDARSGGTEIVVLPPIASSSSRQPPQNTNEIDQNPMIYNDMNEGFSGRRCGEMVAIDGSDQDEILKYLSSLTEEELEMLLDPEMLSMDVSRGRPTRGESGSSTAEAARQDAGEILHDIARLLSQGRIPTNEVNELLLPPAGQDHAAADEDDSSAESVGEAGHGAVKRGRGDAIAWNREKVFDNEDDADAWLETHSYGLQRTNYTKKYGFKRYYYCRDCGKPANHREESTTSVMAGGNPVGHQIYLHYETTSSRVVMFSNDGTHVHDEDAKKRGLAEEVKEFIERKVGEGVVDLPTIWDKILRRINKGKIQQEDRPKDKRQVKNYLARVKKATNGGSMAITMSDLISMTEEHSQLPGDQEPDKAFVVHKRFVDGSFQAIYSTRRCVEASRKAVMMSTDATYKVNFHGFPVLTLAMVDYHNHTFPIALAICGNEKIDDYRELFLSTDVGAAKMGLPSHSPSFIMADGAPAITRAAGQVFPAAGRAMCWYHMKKNVETFMRGLKMEERDENIIMRDLSYVQLATSQKAFFEMFRLFAAQHEPRHPELLKYIRESWVQNPPYNTWWEGFAPRLPSTNNGLESMNNQLKIKTLREKLPLGTFLTLVQSKVVPAYSEVLNYASGSGDRQFEDIDDLGASKSLFVSAAKWAENEAMRMVELPQGTYVFVRSRGAAPSYLSLENVHKFLGTLYGSFEHPNFVSIAAMLSKIYMVTIPVGSTNWRHFNCTCPSFLKNKQCLHCIGVGARRGMLNQADRFAMPIQRNTRKPGRPRKAQPALAKSLTLDAAAQNRFMNF</sequence>
<feature type="compositionally biased region" description="Basic and acidic residues" evidence="2">
    <location>
        <begin position="121"/>
        <end position="130"/>
    </location>
</feature>
<comment type="caution">
    <text evidence="4">The sequence shown here is derived from an EMBL/GenBank/DDBJ whole genome shotgun (WGS) entry which is preliminary data.</text>
</comment>
<reference evidence="4 5" key="1">
    <citation type="submission" date="2020-04" db="EMBL/GenBank/DDBJ databases">
        <title>Perkinsus olseni comparative genomics.</title>
        <authorList>
            <person name="Bogema D.R."/>
        </authorList>
    </citation>
    <scope>NUCLEOTIDE SEQUENCE [LARGE SCALE GENOMIC DNA]</scope>
    <source>
        <strain evidence="4">ATCC PRA-205</strain>
    </source>
</reference>
<dbReference type="PANTHER" id="PTHR47718">
    <property type="entry name" value="OS01G0519700 PROTEIN"/>
    <property type="match status" value="1"/>
</dbReference>
<feature type="compositionally biased region" description="Polar residues" evidence="2">
    <location>
        <begin position="144"/>
        <end position="159"/>
    </location>
</feature>
<keyword evidence="1" id="KW-0479">Metal-binding</keyword>
<evidence type="ECO:0000259" key="3">
    <source>
        <dbReference type="PROSITE" id="PS50966"/>
    </source>
</evidence>
<evidence type="ECO:0000256" key="1">
    <source>
        <dbReference type="PROSITE-ProRule" id="PRU00325"/>
    </source>
</evidence>